<dbReference type="Gene3D" id="3.30.565.10">
    <property type="entry name" value="Histidine kinase-like ATPase, C-terminal domain"/>
    <property type="match status" value="1"/>
</dbReference>
<dbReference type="EMBL" id="CP053881">
    <property type="protein sequence ID" value="QWL61626.1"/>
    <property type="molecule type" value="Genomic_DNA"/>
</dbReference>
<keyword evidence="1" id="KW-0808">Transferase</keyword>
<dbReference type="RefSeq" id="WP_160320686.1">
    <property type="nucleotide sequence ID" value="NZ_CP053881.1"/>
</dbReference>
<keyword evidence="1" id="KW-0418">Kinase</keyword>
<dbReference type="SUPFAM" id="SSF55874">
    <property type="entry name" value="ATPase domain of HSP90 chaperone/DNA topoisomerase II/histidine kinase"/>
    <property type="match status" value="1"/>
</dbReference>
<reference evidence="1 2" key="1">
    <citation type="journal article" date="2021" name="Front. Microbiol.">
        <title>Prevalence and Genetic Analysis of Chromosomal mcr-3/7 in Aeromonas From U.S. Animal-Derived Samples.</title>
        <authorList>
            <person name="Wang Y."/>
            <person name="Hou N."/>
            <person name="Rasooly R."/>
            <person name="Gu Y."/>
            <person name="He X."/>
        </authorList>
    </citation>
    <scope>NUCLEOTIDE SEQUENCE [LARGE SCALE GENOMIC DNA]</scope>
    <source>
        <strain evidence="1 2">4608</strain>
    </source>
</reference>
<organism evidence="1 2">
    <name type="scientific">Aeromonas jandaei</name>
    <dbReference type="NCBI Taxonomy" id="650"/>
    <lineage>
        <taxon>Bacteria</taxon>
        <taxon>Pseudomonadati</taxon>
        <taxon>Pseudomonadota</taxon>
        <taxon>Gammaproteobacteria</taxon>
        <taxon>Aeromonadales</taxon>
        <taxon>Aeromonadaceae</taxon>
        <taxon>Aeromonas</taxon>
    </lineage>
</organism>
<dbReference type="GO" id="GO:0016301">
    <property type="term" value="F:kinase activity"/>
    <property type="evidence" value="ECO:0007669"/>
    <property type="project" value="UniProtKB-KW"/>
</dbReference>
<name>A0ABD7ELU6_AERJA</name>
<dbReference type="Pfam" id="PF13589">
    <property type="entry name" value="HATPase_c_3"/>
    <property type="match status" value="1"/>
</dbReference>
<protein>
    <submittedName>
        <fullName evidence="1">Sensor histidine kinase</fullName>
    </submittedName>
</protein>
<gene>
    <name evidence="1" type="ORF">HQ399_04920</name>
</gene>
<evidence type="ECO:0000313" key="2">
    <source>
        <dbReference type="Proteomes" id="UP000679312"/>
    </source>
</evidence>
<dbReference type="AlphaFoldDB" id="A0ABD7ELU6"/>
<sequence>MSENKIHPKIDYGHVLRELSVNKQDPCELVRELISNSYDAGASIINLYPYEEESGLIFIDNGHGLSEEITEKGISHYEAFFSIGKTTKVKGSGIGYKCQGAKLCFASSELVILSKSEKSDEWLYFKLDNPRDNLNENTDLTPARIKDINIKLDEVFSRADQRTKLIVSNIKEQANVKSYKSGTIIIAKNVDSHNYTKYFTSDSSDIESSYIYNYIRFYTKHGDVRIIKEEHGFKADHKTQLDGLTAPFKNVVLNLWDGSSMVCVPNGYPYLSITEESEIPSTPLNLSQLRHGRFYCRHAKVIPFQSNKYSFILAVDGNRRALEKYSHLDRSGGPRSGIRLTDQRGTYLSTMGIKTCHYNQLWDSPELSEYSVLRENNAQSHFLFLIDGPFDLVTNRNSISSDSSVVLKSPSFIEQVKKFLDAAKNNNPIFKELVSRLNREKASDKRSAEEEALLETKRSLKTREKFKVNNIEPFKDKWFIAPDSSDEHWVGVLYTLFTHFVKDDSKYKSLWLMPYTFSARGIDSVGVEYGEKTYGEDKLRAIEYKNMFNPRETINHPLSLMKYIVCWDFHELGDGSQKIDDDFDCYGKIQSDSTFPECCYEIVDVLSNEGESFSERVLVISLKKLISLTFDVKFYS</sequence>
<accession>A0ABD7ELU6</accession>
<proteinExistence type="predicted"/>
<dbReference type="InterPro" id="IPR036890">
    <property type="entry name" value="HATPase_C_sf"/>
</dbReference>
<evidence type="ECO:0000313" key="1">
    <source>
        <dbReference type="EMBL" id="QWL61626.1"/>
    </source>
</evidence>
<dbReference type="Proteomes" id="UP000679312">
    <property type="component" value="Chromosome"/>
</dbReference>